<dbReference type="SUPFAM" id="SSF49313">
    <property type="entry name" value="Cadherin-like"/>
    <property type="match status" value="1"/>
</dbReference>
<dbReference type="InterPro" id="IPR002126">
    <property type="entry name" value="Cadherin-like_dom"/>
</dbReference>
<keyword evidence="9" id="KW-1185">Reference proteome</keyword>
<dbReference type="InterPro" id="IPR015919">
    <property type="entry name" value="Cadherin-like_sf"/>
</dbReference>
<dbReference type="GO" id="GO:0007156">
    <property type="term" value="P:homophilic cell adhesion via plasma membrane adhesion molecules"/>
    <property type="evidence" value="ECO:0007669"/>
    <property type="project" value="InterPro"/>
</dbReference>
<organism evidence="8 9">
    <name type="scientific">Candidula unifasciata</name>
    <dbReference type="NCBI Taxonomy" id="100452"/>
    <lineage>
        <taxon>Eukaryota</taxon>
        <taxon>Metazoa</taxon>
        <taxon>Spiralia</taxon>
        <taxon>Lophotrochozoa</taxon>
        <taxon>Mollusca</taxon>
        <taxon>Gastropoda</taxon>
        <taxon>Heterobranchia</taxon>
        <taxon>Euthyneura</taxon>
        <taxon>Panpulmonata</taxon>
        <taxon>Eupulmonata</taxon>
        <taxon>Stylommatophora</taxon>
        <taxon>Helicina</taxon>
        <taxon>Helicoidea</taxon>
        <taxon>Geomitridae</taxon>
        <taxon>Candidula</taxon>
    </lineage>
</organism>
<dbReference type="GO" id="GO:0016477">
    <property type="term" value="P:cell migration"/>
    <property type="evidence" value="ECO:0007669"/>
    <property type="project" value="TreeGrafter"/>
</dbReference>
<name>A0A8S3ZIF6_9EUPU</name>
<keyword evidence="2" id="KW-0677">Repeat</keyword>
<dbReference type="InterPro" id="IPR039808">
    <property type="entry name" value="Cadherin"/>
</dbReference>
<dbReference type="GO" id="GO:0008013">
    <property type="term" value="F:beta-catenin binding"/>
    <property type="evidence" value="ECO:0007669"/>
    <property type="project" value="TreeGrafter"/>
</dbReference>
<dbReference type="GO" id="GO:0045296">
    <property type="term" value="F:cadherin binding"/>
    <property type="evidence" value="ECO:0007669"/>
    <property type="project" value="TreeGrafter"/>
</dbReference>
<dbReference type="PROSITE" id="PS50268">
    <property type="entry name" value="CADHERIN_2"/>
    <property type="match status" value="1"/>
</dbReference>
<comment type="subcellular location">
    <subcellularLocation>
        <location evidence="1">Membrane</location>
    </subcellularLocation>
</comment>
<dbReference type="Proteomes" id="UP000678393">
    <property type="component" value="Unassembled WGS sequence"/>
</dbReference>
<evidence type="ECO:0000256" key="3">
    <source>
        <dbReference type="ARBA" id="ARBA00022837"/>
    </source>
</evidence>
<dbReference type="PANTHER" id="PTHR24027:SF438">
    <property type="entry name" value="CADHERIN 23"/>
    <property type="match status" value="1"/>
</dbReference>
<dbReference type="GO" id="GO:0005509">
    <property type="term" value="F:calcium ion binding"/>
    <property type="evidence" value="ECO:0007669"/>
    <property type="project" value="UniProtKB-UniRule"/>
</dbReference>
<dbReference type="OrthoDB" id="6157089at2759"/>
<dbReference type="Gene3D" id="2.60.40.60">
    <property type="entry name" value="Cadherins"/>
    <property type="match status" value="1"/>
</dbReference>
<dbReference type="AlphaFoldDB" id="A0A8S3ZIF6"/>
<dbReference type="CDD" id="cd11304">
    <property type="entry name" value="Cadherin_repeat"/>
    <property type="match status" value="1"/>
</dbReference>
<evidence type="ECO:0000313" key="9">
    <source>
        <dbReference type="Proteomes" id="UP000678393"/>
    </source>
</evidence>
<feature type="transmembrane region" description="Helical" evidence="6">
    <location>
        <begin position="265"/>
        <end position="287"/>
    </location>
</feature>
<keyword evidence="4 6" id="KW-0472">Membrane</keyword>
<dbReference type="EMBL" id="CAJHNH020002435">
    <property type="protein sequence ID" value="CAG5126701.1"/>
    <property type="molecule type" value="Genomic_DNA"/>
</dbReference>
<evidence type="ECO:0000256" key="6">
    <source>
        <dbReference type="SAM" id="Phobius"/>
    </source>
</evidence>
<proteinExistence type="predicted"/>
<keyword evidence="3 5" id="KW-0106">Calcium</keyword>
<sequence length="325" mass="34952">KSPFKIDTAGPLDYENSALQKTDMLVTATDGYCSSPPCPLRLQVLFICPLVGPSAYIPGEFNPGLTVIDPDAKDSVKWSFNSQTSNNPGRFSINPTSGAIITLIDYDVDGNKVTGQAPMPATQKFILTATDQGGLTATATVTMSFMDCNDIYPLVSQPAYEFATTECIAGGLLHFLSFPHVVATLSYVSSRFNNRNITNLASTSFRGSGGGAQVGTGGEIIVTQPGVAGTVITFNVYAVDRGIKPGPLRSPTPAVVSVRFTDPNLPWIIIAALLGAFMLGLLTYMLWRYGRLCMDACGRINCAKTCKGRPPRPKKIIESTWWHPR</sequence>
<accession>A0A8S3ZIF6</accession>
<gene>
    <name evidence="8" type="ORF">CUNI_LOCUS12259</name>
</gene>
<evidence type="ECO:0000256" key="4">
    <source>
        <dbReference type="ARBA" id="ARBA00023136"/>
    </source>
</evidence>
<feature type="non-terminal residue" evidence="8">
    <location>
        <position position="1"/>
    </location>
</feature>
<dbReference type="PANTHER" id="PTHR24027">
    <property type="entry name" value="CADHERIN-23"/>
    <property type="match status" value="1"/>
</dbReference>
<feature type="domain" description="Cadherin" evidence="7">
    <location>
        <begin position="65"/>
        <end position="160"/>
    </location>
</feature>
<keyword evidence="6" id="KW-0812">Transmembrane</keyword>
<reference evidence="8" key="1">
    <citation type="submission" date="2021-04" db="EMBL/GenBank/DDBJ databases">
        <authorList>
            <consortium name="Molecular Ecology Group"/>
        </authorList>
    </citation>
    <scope>NUCLEOTIDE SEQUENCE</scope>
</reference>
<evidence type="ECO:0000256" key="5">
    <source>
        <dbReference type="PROSITE-ProRule" id="PRU00043"/>
    </source>
</evidence>
<evidence type="ECO:0000256" key="1">
    <source>
        <dbReference type="ARBA" id="ARBA00004370"/>
    </source>
</evidence>
<evidence type="ECO:0000259" key="7">
    <source>
        <dbReference type="PROSITE" id="PS50268"/>
    </source>
</evidence>
<comment type="caution">
    <text evidence="8">The sequence shown here is derived from an EMBL/GenBank/DDBJ whole genome shotgun (WGS) entry which is preliminary data.</text>
</comment>
<dbReference type="GO" id="GO:0016342">
    <property type="term" value="C:catenin complex"/>
    <property type="evidence" value="ECO:0007669"/>
    <property type="project" value="TreeGrafter"/>
</dbReference>
<evidence type="ECO:0000256" key="2">
    <source>
        <dbReference type="ARBA" id="ARBA00022737"/>
    </source>
</evidence>
<protein>
    <recommendedName>
        <fullName evidence="7">Cadherin domain-containing protein</fullName>
    </recommendedName>
</protein>
<evidence type="ECO:0000313" key="8">
    <source>
        <dbReference type="EMBL" id="CAG5126701.1"/>
    </source>
</evidence>
<keyword evidence="6" id="KW-1133">Transmembrane helix</keyword>